<reference evidence="2" key="2">
    <citation type="submission" date="2012-06" db="EMBL/GenBank/DDBJ databases">
        <authorList>
            <person name="Yu Y."/>
            <person name="Currie J."/>
            <person name="Lomeli R."/>
            <person name="Angelova A."/>
            <person name="Collura K."/>
            <person name="Wissotski M."/>
            <person name="Campos D."/>
            <person name="Kudrna D."/>
            <person name="Golser W."/>
            <person name="Ashely E."/>
            <person name="Descour A."/>
            <person name="Fernandes J."/>
            <person name="Soderlund C."/>
            <person name="Walbot V."/>
        </authorList>
    </citation>
    <scope>NUCLEOTIDE SEQUENCE</scope>
    <source>
        <strain evidence="2">B73</strain>
    </source>
</reference>
<organism evidence="2">
    <name type="scientific">Zea mays</name>
    <name type="common">Maize</name>
    <dbReference type="NCBI Taxonomy" id="4577"/>
    <lineage>
        <taxon>Eukaryota</taxon>
        <taxon>Viridiplantae</taxon>
        <taxon>Streptophyta</taxon>
        <taxon>Embryophyta</taxon>
        <taxon>Tracheophyta</taxon>
        <taxon>Spermatophyta</taxon>
        <taxon>Magnoliopsida</taxon>
        <taxon>Liliopsida</taxon>
        <taxon>Poales</taxon>
        <taxon>Poaceae</taxon>
        <taxon>PACMAD clade</taxon>
        <taxon>Panicoideae</taxon>
        <taxon>Andropogonodae</taxon>
        <taxon>Andropogoneae</taxon>
        <taxon>Tripsacinae</taxon>
        <taxon>Zea</taxon>
    </lineage>
</organism>
<evidence type="ECO:0000256" key="1">
    <source>
        <dbReference type="SAM" id="MobiDB-lite"/>
    </source>
</evidence>
<feature type="compositionally biased region" description="Polar residues" evidence="1">
    <location>
        <begin position="94"/>
        <end position="107"/>
    </location>
</feature>
<dbReference type="EMBL" id="BT085950">
    <property type="protein sequence ID" value="ACR36303.1"/>
    <property type="molecule type" value="mRNA"/>
</dbReference>
<dbReference type="AlphaFoldDB" id="C4J553"/>
<evidence type="ECO:0000313" key="2">
    <source>
        <dbReference type="EMBL" id="ACR36303.1"/>
    </source>
</evidence>
<protein>
    <submittedName>
        <fullName evidence="2">Uncharacterized protein</fullName>
    </submittedName>
</protein>
<accession>C4J553</accession>
<proteinExistence type="evidence at transcript level"/>
<sequence>MCWYWSRSRSRPPPSAALLSLLAGEEGQAAGLSMSPRPLGGGGDTVGCICMPTDTAEGLTARSSSRLCAKKQMRRAQPTSSLQRRVRYCAGWSQHSKTPCAYSQPSPLRQAPPLRNSGQGTQL</sequence>
<name>C4J553_MAIZE</name>
<feature type="region of interest" description="Disordered" evidence="1">
    <location>
        <begin position="94"/>
        <end position="123"/>
    </location>
</feature>
<reference evidence="2" key="1">
    <citation type="journal article" date="2009" name="PLoS Genet.">
        <title>Sequencing, mapping, and analysis of 27,455 maize full-length cDNAs.</title>
        <authorList>
            <person name="Soderlund C."/>
            <person name="Descour A."/>
            <person name="Kudrna D."/>
            <person name="Bomhoff M."/>
            <person name="Boyd L."/>
            <person name="Currie J."/>
            <person name="Angelova A."/>
            <person name="Collura K."/>
            <person name="Wissotski M."/>
            <person name="Ashley E."/>
            <person name="Morrow D."/>
            <person name="Fernandes J."/>
            <person name="Walbot V."/>
            <person name="Yu Y."/>
        </authorList>
    </citation>
    <scope>NUCLEOTIDE SEQUENCE</scope>
    <source>
        <strain evidence="2">B73</strain>
    </source>
</reference>